<dbReference type="Pfam" id="PF09338">
    <property type="entry name" value="Gly_reductase"/>
    <property type="match status" value="1"/>
</dbReference>
<accession>A0A3E3K0J0</accession>
<dbReference type="InterPro" id="IPR015417">
    <property type="entry name" value="Gly_reductase_pB_sua/b"/>
</dbReference>
<reference evidence="1 2" key="1">
    <citation type="submission" date="2018-08" db="EMBL/GenBank/DDBJ databases">
        <title>A genome reference for cultivated species of the human gut microbiota.</title>
        <authorList>
            <person name="Zou Y."/>
            <person name="Xue W."/>
            <person name="Luo G."/>
        </authorList>
    </citation>
    <scope>NUCLEOTIDE SEQUENCE [LARGE SCALE GENOMIC DNA]</scope>
    <source>
        <strain evidence="1 2">AF37-2AT</strain>
    </source>
</reference>
<organism evidence="1 2">
    <name type="scientific">Sellimonas intestinalis</name>
    <dbReference type="NCBI Taxonomy" id="1653434"/>
    <lineage>
        <taxon>Bacteria</taxon>
        <taxon>Bacillati</taxon>
        <taxon>Bacillota</taxon>
        <taxon>Clostridia</taxon>
        <taxon>Lachnospirales</taxon>
        <taxon>Lachnospiraceae</taxon>
        <taxon>Sellimonas</taxon>
    </lineage>
</organism>
<evidence type="ECO:0000313" key="1">
    <source>
        <dbReference type="EMBL" id="RGE86078.1"/>
    </source>
</evidence>
<dbReference type="GO" id="GO:0050485">
    <property type="term" value="F:oxidoreductase activity, acting on X-H and Y-H to form an X-Y bond, with a disulfide as acceptor"/>
    <property type="evidence" value="ECO:0007669"/>
    <property type="project" value="InterPro"/>
</dbReference>
<dbReference type="RefSeq" id="WP_117493637.1">
    <property type="nucleotide sequence ID" value="NZ_QVLX01000006.1"/>
</dbReference>
<name>A0A3E3K0J0_9FIRM</name>
<protein>
    <submittedName>
        <fullName evidence="1">Beta-aspartyl-peptidase</fullName>
    </submittedName>
</protein>
<evidence type="ECO:0000313" key="2">
    <source>
        <dbReference type="Proteomes" id="UP000261080"/>
    </source>
</evidence>
<proteinExistence type="predicted"/>
<sequence>MKSYSLELRRFKIRDVQFGNATAYANGVLTIKKSELLKAVASERLRNYSVDIARPGESVRIIPVKDVIEPRVKVESGKFFPGILAPCDCCGTGATVVLDGCNVVTTGQIVFYQEGLVDMSGPGAKYTIYSKTCNVVLSADPTDDLTHAEHEREIRMAGLKAAEYLASCVRDSKADLIETWELDSHDSSKPRIGYVYLLLAQGLLHDNYLYGNNIRTVHPCILHPNELMDGAVVSGNCVTACDKNTTYDHLNNPVLKELYERHGKELDFCGVIVSPISPVLEEKERCALGIANLCALLGLDGVIISEEGGGNPESDLMLICRRLEQEGISTVLLAHENCGKDGTAQGITIVTKEADAVVSAGNANEIITLPPMDRVIGVSSAMNQLSGALENSLKPDGSIETTYTVIMDAISNLGIMPLGVETY</sequence>
<comment type="caution">
    <text evidence="1">The sequence shown here is derived from an EMBL/GenBank/DDBJ whole genome shotgun (WGS) entry which is preliminary data.</text>
</comment>
<dbReference type="OrthoDB" id="5808629at2"/>
<dbReference type="AlphaFoldDB" id="A0A3E3K0J0"/>
<dbReference type="Proteomes" id="UP000261080">
    <property type="component" value="Unassembled WGS sequence"/>
</dbReference>
<keyword evidence="2" id="KW-1185">Reference proteome</keyword>
<gene>
    <name evidence="1" type="ORF">DW016_11330</name>
</gene>
<dbReference type="EMBL" id="QVLX01000006">
    <property type="protein sequence ID" value="RGE86078.1"/>
    <property type="molecule type" value="Genomic_DNA"/>
</dbReference>